<accession>J0PWM7</accession>
<sequence length="87" mass="9477">MPCAALITSIKVYVKTAFTGAKLKFGSTTEVQDFSEADIGTQGIKSLTISNQKEFVPYDEELTLYAKLDKQVASGQATVIVEFVTNH</sequence>
<comment type="caution">
    <text evidence="1">The sequence shown here is derived from an EMBL/GenBank/DDBJ whole genome shotgun (WGS) entry which is preliminary data.</text>
</comment>
<name>J0PWM7_9HYPH</name>
<dbReference type="PATRIC" id="fig|1094563.3.peg.1760"/>
<gene>
    <name evidence="1" type="ORF">MCQ_01535</name>
</gene>
<evidence type="ECO:0000313" key="1">
    <source>
        <dbReference type="EMBL" id="EJF77031.1"/>
    </source>
</evidence>
<evidence type="ECO:0000313" key="2">
    <source>
        <dbReference type="Proteomes" id="UP000008947"/>
    </source>
</evidence>
<dbReference type="AlphaFoldDB" id="J0PWM7"/>
<reference evidence="1 2" key="1">
    <citation type="submission" date="2012-03" db="EMBL/GenBank/DDBJ databases">
        <title>The Genome Sequence of Bartonella washoensis Sb944nv.</title>
        <authorList>
            <consortium name="The Broad Institute Genome Sequencing Platform"/>
            <consortium name="The Broad Institute Genome Sequencing Center for Infectious Disease"/>
            <person name="Feldgarden M."/>
            <person name="Kirby J."/>
            <person name="Kosoy M."/>
            <person name="Birtles R."/>
            <person name="Probert W.S."/>
            <person name="Chiaraviglio L."/>
            <person name="Young S.K."/>
            <person name="Zeng Q."/>
            <person name="Gargeya S."/>
            <person name="Fitzgerald M."/>
            <person name="Haas B."/>
            <person name="Abouelleil A."/>
            <person name="Alvarado L."/>
            <person name="Arachchi H.M."/>
            <person name="Berlin A."/>
            <person name="Chapman S.B."/>
            <person name="Gearin G."/>
            <person name="Goldberg J."/>
            <person name="Griggs A."/>
            <person name="Gujja S."/>
            <person name="Hansen M."/>
            <person name="Heiman D."/>
            <person name="Howarth C."/>
            <person name="Larimer J."/>
            <person name="Lui A."/>
            <person name="MacDonald P.J.P."/>
            <person name="McCowen C."/>
            <person name="Montmayeur A."/>
            <person name="Murphy C."/>
            <person name="Neiman D."/>
            <person name="Pearson M."/>
            <person name="Priest M."/>
            <person name="Roberts A."/>
            <person name="Saif S."/>
            <person name="Shea T."/>
            <person name="Sisk P."/>
            <person name="Stolte C."/>
            <person name="Sykes S."/>
            <person name="Wortman J."/>
            <person name="Nusbaum C."/>
            <person name="Birren B."/>
        </authorList>
    </citation>
    <scope>NUCLEOTIDE SEQUENCE [LARGE SCALE GENOMIC DNA]</scope>
    <source>
        <strain evidence="1 2">Sb944nv</strain>
    </source>
</reference>
<protein>
    <submittedName>
        <fullName evidence="1">Uncharacterized protein</fullName>
    </submittedName>
</protein>
<proteinExistence type="predicted"/>
<keyword evidence="2" id="KW-1185">Reference proteome</keyword>
<dbReference type="Proteomes" id="UP000008947">
    <property type="component" value="Unassembled WGS sequence"/>
</dbReference>
<dbReference type="EMBL" id="AILU01000051">
    <property type="protein sequence ID" value="EJF77031.1"/>
    <property type="molecule type" value="Genomic_DNA"/>
</dbReference>
<organism evidence="1 2">
    <name type="scientific">Candidatus Bartonella washoeensis Sb944nv</name>
    <dbReference type="NCBI Taxonomy" id="1094563"/>
    <lineage>
        <taxon>Bacteria</taxon>
        <taxon>Pseudomonadati</taxon>
        <taxon>Pseudomonadota</taxon>
        <taxon>Alphaproteobacteria</taxon>
        <taxon>Hyphomicrobiales</taxon>
        <taxon>Bartonellaceae</taxon>
        <taxon>Bartonella</taxon>
    </lineage>
</organism>
<dbReference type="HOGENOM" id="CLU_150480_0_0_5"/>